<evidence type="ECO:0000313" key="1">
    <source>
        <dbReference type="EMBL" id="AEV18046.1"/>
    </source>
</evidence>
<name>A0ABM5MEC7_GEOTH</name>
<organism evidence="1 2">
    <name type="scientific">Geobacillus thermoleovorans CCB_US3_UF5</name>
    <dbReference type="NCBI Taxonomy" id="1111068"/>
    <lineage>
        <taxon>Bacteria</taxon>
        <taxon>Bacillati</taxon>
        <taxon>Bacillota</taxon>
        <taxon>Bacilli</taxon>
        <taxon>Bacillales</taxon>
        <taxon>Anoxybacillaceae</taxon>
        <taxon>Geobacillus</taxon>
        <taxon>Geobacillus thermoleovorans group</taxon>
    </lineage>
</organism>
<dbReference type="Gene3D" id="1.10.3750.10">
    <property type="entry name" value="YhaI-like"/>
    <property type="match status" value="1"/>
</dbReference>
<proteinExistence type="predicted"/>
<dbReference type="Pfam" id="PF08963">
    <property type="entry name" value="DUF1878"/>
    <property type="match status" value="1"/>
</dbReference>
<protein>
    <submittedName>
        <fullName evidence="1">Uncharacterized protein</fullName>
    </submittedName>
</protein>
<keyword evidence="2" id="KW-1185">Reference proteome</keyword>
<reference evidence="1 2" key="1">
    <citation type="submission" date="2011-11" db="EMBL/GenBank/DDBJ databases">
        <title>Complete genome sequence of thermophilic Geobacillus thermoleovorans CCB_US3_UF5.</title>
        <authorList>
            <person name="Muhd Sakaff M.K.L."/>
            <person name="Abdul Rahman A.Y."/>
            <person name="Saito J.A."/>
            <person name="Hou S."/>
            <person name="Alam M."/>
        </authorList>
    </citation>
    <scope>NUCLEOTIDE SEQUENCE [LARGE SCALE GENOMIC DNA]</scope>
    <source>
        <strain evidence="1 2">CCB_US3_UF5</strain>
    </source>
</reference>
<evidence type="ECO:0000313" key="2">
    <source>
        <dbReference type="Proteomes" id="UP000005636"/>
    </source>
</evidence>
<dbReference type="InterPro" id="IPR015058">
    <property type="entry name" value="DUF1878"/>
</dbReference>
<dbReference type="EMBL" id="CP003125">
    <property type="protein sequence ID" value="AEV18046.1"/>
    <property type="molecule type" value="Genomic_DNA"/>
</dbReference>
<sequence>MALTLHRSWREINHFSFSGHKPIFLLVNAHKFGKIYVKTVTFSSPKGARYMESLEKRVAKLEFHQSLLLEMVDETKKPFYSLVIRADLTKEEVDAFLSFCQELAEQYERQKAEGLTIFTPLLVQFAGMLHPNLPLEQTVDAMLAQQLFVPLMTELKTLIQTVN</sequence>
<accession>A0ABM5MEC7</accession>
<dbReference type="Proteomes" id="UP000005636">
    <property type="component" value="Chromosome"/>
</dbReference>
<dbReference type="InterPro" id="IPR035945">
    <property type="entry name" value="YhaI-like_sf"/>
</dbReference>
<gene>
    <name evidence="1" type="ORF">GTCCBUS3UF5_7230</name>
</gene>
<dbReference type="SUPFAM" id="SSF109915">
    <property type="entry name" value="Hypothetical protein YhaI"/>
    <property type="match status" value="1"/>
</dbReference>